<keyword evidence="1" id="KW-0472">Membrane</keyword>
<gene>
    <name evidence="2" type="ORF">LCGC14_1090890</name>
</gene>
<dbReference type="PROSITE" id="PS51257">
    <property type="entry name" value="PROKAR_LIPOPROTEIN"/>
    <property type="match status" value="1"/>
</dbReference>
<dbReference type="AlphaFoldDB" id="A0A0F9N023"/>
<protein>
    <recommendedName>
        <fullName evidence="3">tRNA_anti-like</fullName>
    </recommendedName>
</protein>
<feature type="non-terminal residue" evidence="2">
    <location>
        <position position="135"/>
    </location>
</feature>
<comment type="caution">
    <text evidence="2">The sequence shown here is derived from an EMBL/GenBank/DDBJ whole genome shotgun (WGS) entry which is preliminary data.</text>
</comment>
<evidence type="ECO:0000313" key="2">
    <source>
        <dbReference type="EMBL" id="KKN05087.1"/>
    </source>
</evidence>
<dbReference type="EMBL" id="LAZR01004844">
    <property type="protein sequence ID" value="KKN05087.1"/>
    <property type="molecule type" value="Genomic_DNA"/>
</dbReference>
<dbReference type="InterPro" id="IPR024422">
    <property type="entry name" value="Protein_unknown_function_OB"/>
</dbReference>
<keyword evidence="1" id="KW-1133">Transmembrane helix</keyword>
<dbReference type="Pfam" id="PF12869">
    <property type="entry name" value="tRNA_anti-like"/>
    <property type="match status" value="1"/>
</dbReference>
<evidence type="ECO:0000256" key="1">
    <source>
        <dbReference type="SAM" id="Phobius"/>
    </source>
</evidence>
<keyword evidence="1" id="KW-0812">Transmembrane</keyword>
<accession>A0A0F9N023</accession>
<feature type="transmembrane region" description="Helical" evidence="1">
    <location>
        <begin position="7"/>
        <end position="24"/>
    </location>
</feature>
<proteinExistence type="predicted"/>
<organism evidence="2">
    <name type="scientific">marine sediment metagenome</name>
    <dbReference type="NCBI Taxonomy" id="412755"/>
    <lineage>
        <taxon>unclassified sequences</taxon>
        <taxon>metagenomes</taxon>
        <taxon>ecological metagenomes</taxon>
    </lineage>
</organism>
<evidence type="ECO:0008006" key="3">
    <source>
        <dbReference type="Google" id="ProtNLM"/>
    </source>
</evidence>
<sequence>MNNRFKIAIIGLLALLASCLYLYFEFNRLPEDIFTADTDVKITSRTLAKSFKTNETRANAEFVEKTIEVVGSIEEITNINNRYTLLLQGRSKANYVICDLSASELEEVKKLQLGQTVRIKGICAGYLMDVIMLNC</sequence>
<reference evidence="2" key="1">
    <citation type="journal article" date="2015" name="Nature">
        <title>Complex archaea that bridge the gap between prokaryotes and eukaryotes.</title>
        <authorList>
            <person name="Spang A."/>
            <person name="Saw J.H."/>
            <person name="Jorgensen S.L."/>
            <person name="Zaremba-Niedzwiedzka K."/>
            <person name="Martijn J."/>
            <person name="Lind A.E."/>
            <person name="van Eijk R."/>
            <person name="Schleper C."/>
            <person name="Guy L."/>
            <person name="Ettema T.J."/>
        </authorList>
    </citation>
    <scope>NUCLEOTIDE SEQUENCE</scope>
</reference>
<name>A0A0F9N023_9ZZZZ</name>